<dbReference type="GO" id="GO:0000030">
    <property type="term" value="F:mannosyltransferase activity"/>
    <property type="evidence" value="ECO:0007669"/>
    <property type="project" value="TreeGrafter"/>
</dbReference>
<dbReference type="GeneID" id="93446828"/>
<dbReference type="GO" id="GO:0016020">
    <property type="term" value="C:membrane"/>
    <property type="evidence" value="ECO:0007669"/>
    <property type="project" value="GOC"/>
</dbReference>
<dbReference type="PANTHER" id="PTHR32385:SF15">
    <property type="entry name" value="INOSITOL PHOSPHOCERAMIDE MANNOSYLTRANSFERASE 1"/>
    <property type="match status" value="1"/>
</dbReference>
<evidence type="ECO:0000313" key="2">
    <source>
        <dbReference type="Proteomes" id="UP000500949"/>
    </source>
</evidence>
<accession>A0A858XLV1</accession>
<dbReference type="RefSeq" id="WP_007838489.1">
    <property type="nucleotide sequence ID" value="NZ_CP046176.1"/>
</dbReference>
<dbReference type="AlphaFoldDB" id="A0A858XLV1"/>
<dbReference type="EMBL" id="CP046176">
    <property type="protein sequence ID" value="QJR76539.1"/>
    <property type="molecule type" value="Genomic_DNA"/>
</dbReference>
<sequence length="259" mass="29684">MIPKKLHFCWLSNDAFPSKIGKCIESWRVFLPDYEIKCWNMDNFDVNTVRFVKEACSLKKWAFAADYIRLYALYTEGGIYLDSDVLLRGNLDEYLDYDFFSSIECDTSTFDTIKKQYVDEYGFLLNSNLEFVPSLGIQAAILGGVAGHPYLKDCMTYYENASFILPNGTLNNKIIAPYRLARIAVKYGFLYKDILQKINNGMLILPSAVFAGHPNLATQDSVAIHCCAGSWVDWTLKDKIKKILNQWRGKNSWGYDGRM</sequence>
<dbReference type="SUPFAM" id="SSF53448">
    <property type="entry name" value="Nucleotide-diphospho-sugar transferases"/>
    <property type="match status" value="1"/>
</dbReference>
<dbReference type="PANTHER" id="PTHR32385">
    <property type="entry name" value="MANNOSYL PHOSPHORYLINOSITOL CERAMIDE SYNTHASE"/>
    <property type="match status" value="1"/>
</dbReference>
<dbReference type="Proteomes" id="UP000500949">
    <property type="component" value="Chromosome"/>
</dbReference>
<reference evidence="1 2" key="1">
    <citation type="submission" date="2019-11" db="EMBL/GenBank/DDBJ databases">
        <title>Complete genome sequence of Bacteroides dorei DSM 17855.</title>
        <authorList>
            <person name="Russell J.T."/>
        </authorList>
    </citation>
    <scope>NUCLEOTIDE SEQUENCE [LARGE SCALE GENOMIC DNA]</scope>
    <source>
        <strain evidence="1 2">DSM 17855</strain>
    </source>
</reference>
<dbReference type="GO" id="GO:0051999">
    <property type="term" value="P:mannosyl-inositol phosphorylceramide biosynthetic process"/>
    <property type="evidence" value="ECO:0007669"/>
    <property type="project" value="TreeGrafter"/>
</dbReference>
<dbReference type="InterPro" id="IPR029044">
    <property type="entry name" value="Nucleotide-diphossugar_trans"/>
</dbReference>
<name>A0A858XLV1_9BACT</name>
<gene>
    <name evidence="1" type="ORF">GKD17_09080</name>
</gene>
<dbReference type="Pfam" id="PF04488">
    <property type="entry name" value="Gly_transf_sug"/>
    <property type="match status" value="1"/>
</dbReference>
<protein>
    <submittedName>
        <fullName evidence="1">Polysaccharide biosynthesis protein</fullName>
    </submittedName>
</protein>
<proteinExistence type="predicted"/>
<dbReference type="Gene3D" id="3.90.550.20">
    <property type="match status" value="1"/>
</dbReference>
<organism evidence="1 2">
    <name type="scientific">Phocaeicola dorei</name>
    <dbReference type="NCBI Taxonomy" id="357276"/>
    <lineage>
        <taxon>Bacteria</taxon>
        <taxon>Pseudomonadati</taxon>
        <taxon>Bacteroidota</taxon>
        <taxon>Bacteroidia</taxon>
        <taxon>Bacteroidales</taxon>
        <taxon>Bacteroidaceae</taxon>
        <taxon>Phocaeicola</taxon>
    </lineage>
</organism>
<dbReference type="InterPro" id="IPR051706">
    <property type="entry name" value="Glycosyltransferase_domain"/>
</dbReference>
<dbReference type="InterPro" id="IPR007577">
    <property type="entry name" value="GlycoTrfase_DXD_sugar-bd_CS"/>
</dbReference>
<evidence type="ECO:0000313" key="1">
    <source>
        <dbReference type="EMBL" id="QJR76539.1"/>
    </source>
</evidence>